<feature type="compositionally biased region" description="Polar residues" evidence="1">
    <location>
        <begin position="166"/>
        <end position="175"/>
    </location>
</feature>
<dbReference type="Proteomes" id="UP000006727">
    <property type="component" value="Chromosome 13"/>
</dbReference>
<feature type="compositionally biased region" description="Low complexity" evidence="1">
    <location>
        <begin position="439"/>
        <end position="487"/>
    </location>
</feature>
<keyword evidence="3" id="KW-1185">Reference proteome</keyword>
<accession>A0A7I4ALC2</accession>
<evidence type="ECO:0000313" key="2">
    <source>
        <dbReference type="EnsemblPlants" id="Pp3c13_14800V3.4"/>
    </source>
</evidence>
<feature type="compositionally biased region" description="Polar residues" evidence="1">
    <location>
        <begin position="131"/>
        <end position="149"/>
    </location>
</feature>
<dbReference type="AlphaFoldDB" id="A0A7I4ALC2"/>
<feature type="region of interest" description="Disordered" evidence="1">
    <location>
        <begin position="162"/>
        <end position="185"/>
    </location>
</feature>
<proteinExistence type="predicted"/>
<dbReference type="GO" id="GO:0005886">
    <property type="term" value="C:plasma membrane"/>
    <property type="evidence" value="ECO:0007669"/>
    <property type="project" value="InterPro"/>
</dbReference>
<evidence type="ECO:0000256" key="1">
    <source>
        <dbReference type="SAM" id="MobiDB-lite"/>
    </source>
</evidence>
<reference evidence="2" key="3">
    <citation type="submission" date="2020-12" db="UniProtKB">
        <authorList>
            <consortium name="EnsemblPlants"/>
        </authorList>
    </citation>
    <scope>IDENTIFICATION</scope>
</reference>
<dbReference type="GO" id="GO:0019210">
    <property type="term" value="F:kinase inhibitor activity"/>
    <property type="evidence" value="ECO:0007669"/>
    <property type="project" value="InterPro"/>
</dbReference>
<feature type="region of interest" description="Disordered" evidence="1">
    <location>
        <begin position="106"/>
        <end position="149"/>
    </location>
</feature>
<evidence type="ECO:0000313" key="3">
    <source>
        <dbReference type="Proteomes" id="UP000006727"/>
    </source>
</evidence>
<dbReference type="PANTHER" id="PTHR33312">
    <property type="entry name" value="MEMBRANE-ASSOCIATED KINASE REGULATOR 4-RELATED"/>
    <property type="match status" value="1"/>
</dbReference>
<feature type="region of interest" description="Disordered" evidence="1">
    <location>
        <begin position="439"/>
        <end position="512"/>
    </location>
</feature>
<dbReference type="EnsemblPlants" id="Pp3c13_14800V3.4">
    <property type="protein sequence ID" value="Pp3c13_14800V3.4"/>
    <property type="gene ID" value="Pp3c13_14800"/>
</dbReference>
<organism evidence="2 3">
    <name type="scientific">Physcomitrium patens</name>
    <name type="common">Spreading-leaved earth moss</name>
    <name type="synonym">Physcomitrella patens</name>
    <dbReference type="NCBI Taxonomy" id="3218"/>
    <lineage>
        <taxon>Eukaryota</taxon>
        <taxon>Viridiplantae</taxon>
        <taxon>Streptophyta</taxon>
        <taxon>Embryophyta</taxon>
        <taxon>Bryophyta</taxon>
        <taxon>Bryophytina</taxon>
        <taxon>Bryopsida</taxon>
        <taxon>Funariidae</taxon>
        <taxon>Funariales</taxon>
        <taxon>Funariaceae</taxon>
        <taxon>Physcomitrium</taxon>
    </lineage>
</organism>
<dbReference type="InterPro" id="IPR039620">
    <property type="entry name" value="BKI1/MAKR1/3/4"/>
</dbReference>
<dbReference type="Gramene" id="Pp3c13_14800V3.4">
    <property type="protein sequence ID" value="Pp3c13_14800V3.4"/>
    <property type="gene ID" value="Pp3c13_14800"/>
</dbReference>
<dbReference type="PANTHER" id="PTHR33312:SF21">
    <property type="entry name" value="MEMBRANE-ASSOCIATED KINASE REGULATOR 3-RELATED"/>
    <property type="match status" value="1"/>
</dbReference>
<name>A0A7I4ALC2_PHYPA</name>
<reference evidence="2 3" key="2">
    <citation type="journal article" date="2018" name="Plant J.">
        <title>The Physcomitrella patens chromosome-scale assembly reveals moss genome structure and evolution.</title>
        <authorList>
            <person name="Lang D."/>
            <person name="Ullrich K.K."/>
            <person name="Murat F."/>
            <person name="Fuchs J."/>
            <person name="Jenkins J."/>
            <person name="Haas F.B."/>
            <person name="Piednoel M."/>
            <person name="Gundlach H."/>
            <person name="Van Bel M."/>
            <person name="Meyberg R."/>
            <person name="Vives C."/>
            <person name="Morata J."/>
            <person name="Symeonidi A."/>
            <person name="Hiss M."/>
            <person name="Muchero W."/>
            <person name="Kamisugi Y."/>
            <person name="Saleh O."/>
            <person name="Blanc G."/>
            <person name="Decker E.L."/>
            <person name="van Gessel N."/>
            <person name="Grimwood J."/>
            <person name="Hayes R.D."/>
            <person name="Graham S.W."/>
            <person name="Gunter L.E."/>
            <person name="McDaniel S.F."/>
            <person name="Hoernstein S.N.W."/>
            <person name="Larsson A."/>
            <person name="Li F.W."/>
            <person name="Perroud P.F."/>
            <person name="Phillips J."/>
            <person name="Ranjan P."/>
            <person name="Rokshar D.S."/>
            <person name="Rothfels C.J."/>
            <person name="Schneider L."/>
            <person name="Shu S."/>
            <person name="Stevenson D.W."/>
            <person name="Thummler F."/>
            <person name="Tillich M."/>
            <person name="Villarreal Aguilar J.C."/>
            <person name="Widiez T."/>
            <person name="Wong G.K."/>
            <person name="Wymore A."/>
            <person name="Zhang Y."/>
            <person name="Zimmer A.D."/>
            <person name="Quatrano R.S."/>
            <person name="Mayer K.F.X."/>
            <person name="Goodstein D."/>
            <person name="Casacuberta J.M."/>
            <person name="Vandepoele K."/>
            <person name="Reski R."/>
            <person name="Cuming A.C."/>
            <person name="Tuskan G.A."/>
            <person name="Maumus F."/>
            <person name="Salse J."/>
            <person name="Schmutz J."/>
            <person name="Rensing S.A."/>
        </authorList>
    </citation>
    <scope>NUCLEOTIDE SEQUENCE [LARGE SCALE GENOMIC DNA]</scope>
    <source>
        <strain evidence="2 3">cv. Gransden 2004</strain>
    </source>
</reference>
<feature type="compositionally biased region" description="Low complexity" evidence="1">
    <location>
        <begin position="291"/>
        <end position="323"/>
    </location>
</feature>
<reference evidence="2 3" key="1">
    <citation type="journal article" date="2008" name="Science">
        <title>The Physcomitrella genome reveals evolutionary insights into the conquest of land by plants.</title>
        <authorList>
            <person name="Rensing S."/>
            <person name="Lang D."/>
            <person name="Zimmer A."/>
            <person name="Terry A."/>
            <person name="Salamov A."/>
            <person name="Shapiro H."/>
            <person name="Nishiyama T."/>
            <person name="Perroud P.-F."/>
            <person name="Lindquist E."/>
            <person name="Kamisugi Y."/>
            <person name="Tanahashi T."/>
            <person name="Sakakibara K."/>
            <person name="Fujita T."/>
            <person name="Oishi K."/>
            <person name="Shin-I T."/>
            <person name="Kuroki Y."/>
            <person name="Toyoda A."/>
            <person name="Suzuki Y."/>
            <person name="Hashimoto A."/>
            <person name="Yamaguchi K."/>
            <person name="Sugano A."/>
            <person name="Kohara Y."/>
            <person name="Fujiyama A."/>
            <person name="Anterola A."/>
            <person name="Aoki S."/>
            <person name="Ashton N."/>
            <person name="Barbazuk W.B."/>
            <person name="Barker E."/>
            <person name="Bennetzen J."/>
            <person name="Bezanilla M."/>
            <person name="Blankenship R."/>
            <person name="Cho S.H."/>
            <person name="Dutcher S."/>
            <person name="Estelle M."/>
            <person name="Fawcett J.A."/>
            <person name="Gundlach H."/>
            <person name="Hanada K."/>
            <person name="Heyl A."/>
            <person name="Hicks K.A."/>
            <person name="Hugh J."/>
            <person name="Lohr M."/>
            <person name="Mayer K."/>
            <person name="Melkozernov A."/>
            <person name="Murata T."/>
            <person name="Nelson D."/>
            <person name="Pils B."/>
            <person name="Prigge M."/>
            <person name="Reiss B."/>
            <person name="Renner T."/>
            <person name="Rombauts S."/>
            <person name="Rushton P."/>
            <person name="Sanderfoot A."/>
            <person name="Schween G."/>
            <person name="Shiu S.-H."/>
            <person name="Stueber K."/>
            <person name="Theodoulou F.L."/>
            <person name="Tu H."/>
            <person name="Van de Peer Y."/>
            <person name="Verrier P.J."/>
            <person name="Waters E."/>
            <person name="Wood A."/>
            <person name="Yang L."/>
            <person name="Cove D."/>
            <person name="Cuming A."/>
            <person name="Hasebe M."/>
            <person name="Lucas S."/>
            <person name="Mishler D.B."/>
            <person name="Reski R."/>
            <person name="Grigoriev I."/>
            <person name="Quatrano R.S."/>
            <person name="Boore J.L."/>
        </authorList>
    </citation>
    <scope>NUCLEOTIDE SEQUENCE [LARGE SCALE GENOMIC DNA]</scope>
    <source>
        <strain evidence="2 3">cv. Gransden 2004</strain>
    </source>
</reference>
<protein>
    <submittedName>
        <fullName evidence="2">Uncharacterized protein</fullName>
    </submittedName>
</protein>
<sequence>MAADSWSKNDYRTFITSRRDDVFDNRESSAYAFKRPPPVEVSRGDHCEKEVYFDTDVKALHWETMVRMALRKSSNLDQEFEFKSAPVSPVLTSLSKTDGDVYQGFSANSSDTNCKHQHPVYRKQAEMEEGCSSTSRDSNGSSQDASSVSTDAAFDRAFEGYDHRSNNATTPTLSSKPIHMAVPCPTDRDRRSVVTVVNEDNDNTPSNVSWLRSPLKWKGIFVAKKPPKSPARLDARTEHDFRTAVRPNSKLAEISDSKLRSVTRLFNPPNCDDKNLAPGSKPKSFPALPILQQGQPSSKSPQGSLKLKMPFSSDSSDVQSVASADRERDQTGILRIRERWLKYMRMLKPPYGKKSEGTVARGDTLPPQRTAPQEYVHTRAKSMPAIIKTPPLRPRSNPGTVFLTSSNINTTRASTQPAGPSIARKSSAFLSHSSSLVSSSPRLLKSSSPRLMSLSPKVKSSPKVAASTISPRMSSSSASSMSELHSAVQGAIAHCKQSHSGLPSPAPSAHRF</sequence>
<gene>
    <name evidence="2" type="primary">LOC112290596</name>
</gene>
<feature type="region of interest" description="Disordered" evidence="1">
    <location>
        <begin position="263"/>
        <end position="326"/>
    </location>
</feature>
<dbReference type="EMBL" id="ABEU02000013">
    <property type="status" value="NOT_ANNOTATED_CDS"/>
    <property type="molecule type" value="Genomic_DNA"/>
</dbReference>